<keyword evidence="1" id="KW-1133">Transmembrane helix</keyword>
<proteinExistence type="predicted"/>
<accession>A0A832CY02</accession>
<gene>
    <name evidence="2" type="ORF">ENS56_09255</name>
</gene>
<keyword evidence="1" id="KW-0472">Membrane</keyword>
<feature type="transmembrane region" description="Helical" evidence="1">
    <location>
        <begin position="28"/>
        <end position="48"/>
    </location>
</feature>
<evidence type="ECO:0000256" key="1">
    <source>
        <dbReference type="SAM" id="Phobius"/>
    </source>
</evidence>
<sequence length="101" mass="11714">MNLILVTLATFLINIPFGYWRSNVRKKSLQWILAIHIPVPFVVFLRIYSEIGFAFYTYPIIVAAYFIGQFAGVRISKIRKQSGYFTTSCLVMDFYRSSKAD</sequence>
<dbReference type="AlphaFoldDB" id="A0A832CY02"/>
<evidence type="ECO:0000313" key="2">
    <source>
        <dbReference type="EMBL" id="HGT48211.1"/>
    </source>
</evidence>
<dbReference type="EMBL" id="DSVI01000010">
    <property type="protein sequence ID" value="HGT48211.1"/>
    <property type="molecule type" value="Genomic_DNA"/>
</dbReference>
<reference evidence="2" key="1">
    <citation type="journal article" date="2020" name="mSystems">
        <title>Genome- and Community-Level Interaction Insights into Carbon Utilization and Element Cycling Functions of Hydrothermarchaeota in Hydrothermal Sediment.</title>
        <authorList>
            <person name="Zhou Z."/>
            <person name="Liu Y."/>
            <person name="Xu W."/>
            <person name="Pan J."/>
            <person name="Luo Z.H."/>
            <person name="Li M."/>
        </authorList>
    </citation>
    <scope>NUCLEOTIDE SEQUENCE [LARGE SCALE GENOMIC DNA]</scope>
    <source>
        <strain evidence="2">SpSt-500</strain>
    </source>
</reference>
<comment type="caution">
    <text evidence="2">The sequence shown here is derived from an EMBL/GenBank/DDBJ whole genome shotgun (WGS) entry which is preliminary data.</text>
</comment>
<feature type="transmembrane region" description="Helical" evidence="1">
    <location>
        <begin position="55"/>
        <end position="73"/>
    </location>
</feature>
<keyword evidence="1" id="KW-0812">Transmembrane</keyword>
<protein>
    <submittedName>
        <fullName evidence="2">Uncharacterized protein</fullName>
    </submittedName>
</protein>
<name>A0A832CY02_9BACT</name>
<organism evidence="2">
    <name type="scientific">Ignavibacterium album</name>
    <dbReference type="NCBI Taxonomy" id="591197"/>
    <lineage>
        <taxon>Bacteria</taxon>
        <taxon>Pseudomonadati</taxon>
        <taxon>Ignavibacteriota</taxon>
        <taxon>Ignavibacteria</taxon>
        <taxon>Ignavibacteriales</taxon>
        <taxon>Ignavibacteriaceae</taxon>
        <taxon>Ignavibacterium</taxon>
    </lineage>
</organism>